<proteinExistence type="predicted"/>
<feature type="domain" description="Response regulatory" evidence="3">
    <location>
        <begin position="4"/>
        <end position="115"/>
    </location>
</feature>
<dbReference type="InterPro" id="IPR007492">
    <property type="entry name" value="LytTR_DNA-bd_dom"/>
</dbReference>
<dbReference type="PANTHER" id="PTHR48111:SF17">
    <property type="entry name" value="TRANSCRIPTIONAL REGULATORY PROTEIN YPDB"/>
    <property type="match status" value="1"/>
</dbReference>
<protein>
    <submittedName>
        <fullName evidence="5">DNA-binding response regulator</fullName>
    </submittedName>
</protein>
<dbReference type="Pfam" id="PF00072">
    <property type="entry name" value="Response_reg"/>
    <property type="match status" value="1"/>
</dbReference>
<organism evidence="5 6">
    <name type="scientific">Sinomicrobium pectinilyticum</name>
    <dbReference type="NCBI Taxonomy" id="1084421"/>
    <lineage>
        <taxon>Bacteria</taxon>
        <taxon>Pseudomonadati</taxon>
        <taxon>Bacteroidota</taxon>
        <taxon>Flavobacteriia</taxon>
        <taxon>Flavobacteriales</taxon>
        <taxon>Flavobacteriaceae</taxon>
        <taxon>Sinomicrobium</taxon>
    </lineage>
</organism>
<dbReference type="GO" id="GO:0000976">
    <property type="term" value="F:transcription cis-regulatory region binding"/>
    <property type="evidence" value="ECO:0007669"/>
    <property type="project" value="TreeGrafter"/>
</dbReference>
<name>A0A3N0EEN0_SINP1</name>
<dbReference type="GO" id="GO:0006355">
    <property type="term" value="P:regulation of DNA-templated transcription"/>
    <property type="evidence" value="ECO:0007669"/>
    <property type="project" value="TreeGrafter"/>
</dbReference>
<dbReference type="GO" id="GO:0032993">
    <property type="term" value="C:protein-DNA complex"/>
    <property type="evidence" value="ECO:0007669"/>
    <property type="project" value="TreeGrafter"/>
</dbReference>
<dbReference type="PROSITE" id="PS50110">
    <property type="entry name" value="RESPONSE_REGULATORY"/>
    <property type="match status" value="1"/>
</dbReference>
<evidence type="ECO:0000256" key="1">
    <source>
        <dbReference type="ARBA" id="ARBA00023125"/>
    </source>
</evidence>
<keyword evidence="1 5" id="KW-0238">DNA-binding</keyword>
<dbReference type="AlphaFoldDB" id="A0A3N0EEN0"/>
<dbReference type="GO" id="GO:0000156">
    <property type="term" value="F:phosphorelay response regulator activity"/>
    <property type="evidence" value="ECO:0007669"/>
    <property type="project" value="TreeGrafter"/>
</dbReference>
<comment type="caution">
    <text evidence="5">The sequence shown here is derived from an EMBL/GenBank/DDBJ whole genome shotgun (WGS) entry which is preliminary data.</text>
</comment>
<dbReference type="Pfam" id="PF04397">
    <property type="entry name" value="LytTR"/>
    <property type="match status" value="1"/>
</dbReference>
<dbReference type="InterPro" id="IPR039420">
    <property type="entry name" value="WalR-like"/>
</dbReference>
<evidence type="ECO:0000313" key="5">
    <source>
        <dbReference type="EMBL" id="RNL86293.1"/>
    </source>
</evidence>
<dbReference type="EMBL" id="RJTM01000083">
    <property type="protein sequence ID" value="RNL86293.1"/>
    <property type="molecule type" value="Genomic_DNA"/>
</dbReference>
<keyword evidence="6" id="KW-1185">Reference proteome</keyword>
<dbReference type="InterPro" id="IPR011006">
    <property type="entry name" value="CheY-like_superfamily"/>
</dbReference>
<dbReference type="Proteomes" id="UP000267469">
    <property type="component" value="Unassembled WGS sequence"/>
</dbReference>
<keyword evidence="2" id="KW-0597">Phosphoprotein</keyword>
<reference evidence="5 6" key="1">
    <citation type="submission" date="2018-10" db="EMBL/GenBank/DDBJ databases">
        <title>Sinomicrobium pectinilyticum sp. nov., a pectinase-producing bacterium isolated from alkaline and saline soil, and emended description of the genus Sinomicrobium.</title>
        <authorList>
            <person name="Cheng B."/>
            <person name="Li C."/>
            <person name="Lai Q."/>
            <person name="Du M."/>
            <person name="Shao Z."/>
            <person name="Xu P."/>
            <person name="Yang C."/>
        </authorList>
    </citation>
    <scope>NUCLEOTIDE SEQUENCE [LARGE SCALE GENOMIC DNA]</scope>
    <source>
        <strain evidence="5 6">5DNS001</strain>
    </source>
</reference>
<dbReference type="GO" id="GO:0005829">
    <property type="term" value="C:cytosol"/>
    <property type="evidence" value="ECO:0007669"/>
    <property type="project" value="TreeGrafter"/>
</dbReference>
<dbReference type="PANTHER" id="PTHR48111">
    <property type="entry name" value="REGULATOR OF RPOS"/>
    <property type="match status" value="1"/>
</dbReference>
<dbReference type="SMART" id="SM00850">
    <property type="entry name" value="LytTR"/>
    <property type="match status" value="1"/>
</dbReference>
<dbReference type="RefSeq" id="WP_123216168.1">
    <property type="nucleotide sequence ID" value="NZ_RJTM01000083.1"/>
</dbReference>
<evidence type="ECO:0000313" key="6">
    <source>
        <dbReference type="Proteomes" id="UP000267469"/>
    </source>
</evidence>
<dbReference type="PROSITE" id="PS50930">
    <property type="entry name" value="HTH_LYTTR"/>
    <property type="match status" value="1"/>
</dbReference>
<dbReference type="Gene3D" id="2.40.50.1020">
    <property type="entry name" value="LytTr DNA-binding domain"/>
    <property type="match status" value="1"/>
</dbReference>
<evidence type="ECO:0000259" key="4">
    <source>
        <dbReference type="PROSITE" id="PS50930"/>
    </source>
</evidence>
<sequence>MKATCVIADDEPLAVQLLQQYLHELGTLHLIGTCSSAMEVINMLRRNQVDLLFLDIQMPKLTGIELLKILKNPPAVIITTAHREYALEGYDLDVVDYLLKPITFDRFIAAVERYYTRKKTSLNDSLTVSLSPAENLLLLKLGSKSQQINTQAVLYLESLKDHIKIHFEHGKKLIVKYKISQLENELPSEFIRVHKSFIVNSRKVTVFSASQLEIGDICIPVGHSYKTTVKMFLNGL</sequence>
<dbReference type="OrthoDB" id="2168082at2"/>
<dbReference type="SUPFAM" id="SSF52172">
    <property type="entry name" value="CheY-like"/>
    <property type="match status" value="1"/>
</dbReference>
<evidence type="ECO:0000259" key="3">
    <source>
        <dbReference type="PROSITE" id="PS50110"/>
    </source>
</evidence>
<gene>
    <name evidence="5" type="ORF">ED312_11520</name>
</gene>
<feature type="domain" description="HTH LytTR-type" evidence="4">
    <location>
        <begin position="137"/>
        <end position="204"/>
    </location>
</feature>
<dbReference type="InterPro" id="IPR001789">
    <property type="entry name" value="Sig_transdc_resp-reg_receiver"/>
</dbReference>
<dbReference type="Gene3D" id="3.40.50.2300">
    <property type="match status" value="1"/>
</dbReference>
<accession>A0A3N0EEN0</accession>
<dbReference type="SMART" id="SM00448">
    <property type="entry name" value="REC"/>
    <property type="match status" value="1"/>
</dbReference>
<feature type="modified residue" description="4-aspartylphosphate" evidence="2">
    <location>
        <position position="55"/>
    </location>
</feature>
<evidence type="ECO:0000256" key="2">
    <source>
        <dbReference type="PROSITE-ProRule" id="PRU00169"/>
    </source>
</evidence>